<proteinExistence type="predicted"/>
<keyword evidence="2" id="KW-1185">Reference proteome</keyword>
<dbReference type="EMBL" id="BSOA01000010">
    <property type="protein sequence ID" value="GLQ87711.1"/>
    <property type="molecule type" value="Genomic_DNA"/>
</dbReference>
<organism evidence="1 2">
    <name type="scientific">Dyella flagellata</name>
    <dbReference type="NCBI Taxonomy" id="1867833"/>
    <lineage>
        <taxon>Bacteria</taxon>
        <taxon>Pseudomonadati</taxon>
        <taxon>Pseudomonadota</taxon>
        <taxon>Gammaproteobacteria</taxon>
        <taxon>Lysobacterales</taxon>
        <taxon>Rhodanobacteraceae</taxon>
        <taxon>Dyella</taxon>
    </lineage>
</organism>
<sequence>MQSHPLFFSKSLVTEILGYARSRGLKFSMSHGRDLVAQLLVEKSYSQAMIAKDDGKLDPVSSDEQRQVRLCAKFPMDAAEINELAAIVHHFVFWADDRLKLVMTLGRAVCEGRIDPPPSVTWATIDEFLARHQLSRADVEAVPAGPEFIHRGRHLSFVRRGQWWYLMEDFLLQDAQGLSGHLSVVVDGVMLFGRGRLPDHSALSWAFGDEHWSLSWRTHRIANDEDLDLTFDELANGS</sequence>
<reference evidence="2" key="1">
    <citation type="journal article" date="2019" name="Int. J. Syst. Evol. Microbiol.">
        <title>The Global Catalogue of Microorganisms (GCM) 10K type strain sequencing project: providing services to taxonomists for standard genome sequencing and annotation.</title>
        <authorList>
            <consortium name="The Broad Institute Genomics Platform"/>
            <consortium name="The Broad Institute Genome Sequencing Center for Infectious Disease"/>
            <person name="Wu L."/>
            <person name="Ma J."/>
        </authorList>
    </citation>
    <scope>NUCLEOTIDE SEQUENCE [LARGE SCALE GENOMIC DNA]</scope>
    <source>
        <strain evidence="2">NBRC 111981</strain>
    </source>
</reference>
<protein>
    <submittedName>
        <fullName evidence="1">Uncharacterized protein</fullName>
    </submittedName>
</protein>
<evidence type="ECO:0000313" key="1">
    <source>
        <dbReference type="EMBL" id="GLQ87711.1"/>
    </source>
</evidence>
<dbReference type="Proteomes" id="UP001156627">
    <property type="component" value="Unassembled WGS sequence"/>
</dbReference>
<comment type="caution">
    <text evidence="1">The sequence shown here is derived from an EMBL/GenBank/DDBJ whole genome shotgun (WGS) entry which is preliminary data.</text>
</comment>
<gene>
    <name evidence="1" type="ORF">GCM10007898_12780</name>
</gene>
<evidence type="ECO:0000313" key="2">
    <source>
        <dbReference type="Proteomes" id="UP001156627"/>
    </source>
</evidence>
<name>A0ABQ5XAR8_9GAMM</name>
<accession>A0ABQ5XAR8</accession>